<dbReference type="Pfam" id="PF13302">
    <property type="entry name" value="Acetyltransf_3"/>
    <property type="match status" value="1"/>
</dbReference>
<gene>
    <name evidence="2" type="ordered locus">TDE_0195</name>
</gene>
<evidence type="ECO:0000313" key="3">
    <source>
        <dbReference type="Proteomes" id="UP000008212"/>
    </source>
</evidence>
<organism evidence="2 3">
    <name type="scientific">Treponema denticola (strain ATCC 35405 / DSM 14222 / CIP 103919 / JCM 8153 / KCTC 15104)</name>
    <dbReference type="NCBI Taxonomy" id="243275"/>
    <lineage>
        <taxon>Bacteria</taxon>
        <taxon>Pseudomonadati</taxon>
        <taxon>Spirochaetota</taxon>
        <taxon>Spirochaetia</taxon>
        <taxon>Spirochaetales</taxon>
        <taxon>Treponemataceae</taxon>
        <taxon>Treponema</taxon>
    </lineage>
</organism>
<sequence>MKFIHKSYSMFSMKFEPIKTSRLVIVEYAPEYLNEVFAYRSLPEIYKPYTAKIDTPQVLAEYFEEQITEFDNPEGGYSVFLILLNSKVIGEITVSFWDHNNEINEIGFAVHPDYQKQGFASEALKAFIDFLFKKMKRNRIQAGCDYDNIASRKLLEKAGLKMEGHFRKSKYDNGKWVDTCYYAVLRDDL</sequence>
<dbReference type="PANTHER" id="PTHR43792:SF1">
    <property type="entry name" value="N-ACETYLTRANSFERASE DOMAIN-CONTAINING PROTEIN"/>
    <property type="match status" value="1"/>
</dbReference>
<dbReference type="OrthoDB" id="371323at2"/>
<keyword evidence="2" id="KW-0808">Transferase</keyword>
<accession>Q73R96</accession>
<dbReference type="PROSITE" id="PS51186">
    <property type="entry name" value="GNAT"/>
    <property type="match status" value="1"/>
</dbReference>
<dbReference type="InterPro" id="IPR051531">
    <property type="entry name" value="N-acetyltransferase"/>
</dbReference>
<dbReference type="Proteomes" id="UP000008212">
    <property type="component" value="Chromosome"/>
</dbReference>
<name>Q73R96_TREDE</name>
<dbReference type="InterPro" id="IPR000182">
    <property type="entry name" value="GNAT_dom"/>
</dbReference>
<evidence type="ECO:0000313" key="2">
    <source>
        <dbReference type="EMBL" id="AAS10692.1"/>
    </source>
</evidence>
<evidence type="ECO:0000259" key="1">
    <source>
        <dbReference type="PROSITE" id="PS51186"/>
    </source>
</evidence>
<dbReference type="KEGG" id="tde:TDE_0195"/>
<dbReference type="AlphaFoldDB" id="Q73R96"/>
<dbReference type="HOGENOM" id="CLU_013985_3_6_12"/>
<dbReference type="PATRIC" id="fig|243275.7.peg.191"/>
<dbReference type="eggNOG" id="COG1670">
    <property type="taxonomic scope" value="Bacteria"/>
</dbReference>
<dbReference type="CDD" id="cd04301">
    <property type="entry name" value="NAT_SF"/>
    <property type="match status" value="1"/>
</dbReference>
<dbReference type="STRING" id="243275.TDE_0195"/>
<dbReference type="Gene3D" id="3.40.630.30">
    <property type="match status" value="1"/>
</dbReference>
<keyword evidence="3" id="KW-1185">Reference proteome</keyword>
<dbReference type="EMBL" id="AE017226">
    <property type="protein sequence ID" value="AAS10692.1"/>
    <property type="molecule type" value="Genomic_DNA"/>
</dbReference>
<reference evidence="2 3" key="1">
    <citation type="journal article" date="2004" name="Proc. Natl. Acad. Sci. U.S.A.">
        <title>Comparison of the genome of the oral pathogen Treponema denticola with other spirochete genomes.</title>
        <authorList>
            <person name="Seshadri R."/>
            <person name="Myers G.S."/>
            <person name="Tettelin H."/>
            <person name="Eisen J.A."/>
            <person name="Heidelberg J.F."/>
            <person name="Dodson R.J."/>
            <person name="Davidsen T.M."/>
            <person name="DeBoy R.T."/>
            <person name="Fouts D.E."/>
            <person name="Haft D.H."/>
            <person name="Selengut J."/>
            <person name="Ren Q."/>
            <person name="Brinkac L.M."/>
            <person name="Madupu R."/>
            <person name="Kolonay J."/>
            <person name="Durkin S.A."/>
            <person name="Daugherty S.C."/>
            <person name="Shetty J."/>
            <person name="Shvartsbeyn A."/>
            <person name="Gebregeorgis E."/>
            <person name="Geer K."/>
            <person name="Tsegaye G."/>
            <person name="Malek J."/>
            <person name="Ayodeji B."/>
            <person name="Shatsman S."/>
            <person name="McLeod M.P."/>
            <person name="Smajs D."/>
            <person name="Howell J.K."/>
            <person name="Pal S."/>
            <person name="Amin A."/>
            <person name="Vashisth P."/>
            <person name="McNeill T.Z."/>
            <person name="Xiang Q."/>
            <person name="Sodergren E."/>
            <person name="Baca E."/>
            <person name="Weinstock G.M."/>
            <person name="Norris S.J."/>
            <person name="Fraser C.M."/>
            <person name="Paulsen I.T."/>
        </authorList>
    </citation>
    <scope>NUCLEOTIDE SEQUENCE [LARGE SCALE GENOMIC DNA]</scope>
    <source>
        <strain evidence="3">ATCC 35405 / DSM 14222 / CIP 103919 / JCM 8153 / KCTC 15104</strain>
    </source>
</reference>
<dbReference type="InterPro" id="IPR016181">
    <property type="entry name" value="Acyl_CoA_acyltransferase"/>
</dbReference>
<dbReference type="PANTHER" id="PTHR43792">
    <property type="entry name" value="GNAT FAMILY, PUTATIVE (AFU_ORTHOLOGUE AFUA_3G00765)-RELATED-RELATED"/>
    <property type="match status" value="1"/>
</dbReference>
<feature type="domain" description="N-acetyltransferase" evidence="1">
    <location>
        <begin position="23"/>
        <end position="187"/>
    </location>
</feature>
<dbReference type="SUPFAM" id="SSF55729">
    <property type="entry name" value="Acyl-CoA N-acyltransferases (Nat)"/>
    <property type="match status" value="1"/>
</dbReference>
<dbReference type="GO" id="GO:0016747">
    <property type="term" value="F:acyltransferase activity, transferring groups other than amino-acyl groups"/>
    <property type="evidence" value="ECO:0007669"/>
    <property type="project" value="InterPro"/>
</dbReference>
<proteinExistence type="predicted"/>
<protein>
    <submittedName>
        <fullName evidence="2">Acetyltransferase, GNAT family</fullName>
    </submittedName>
</protein>
<dbReference type="PaxDb" id="243275-TDE_0195"/>